<organism evidence="1 2">
    <name type="scientific">Chromobacterium haemolyticum</name>
    <dbReference type="NCBI Taxonomy" id="394935"/>
    <lineage>
        <taxon>Bacteria</taxon>
        <taxon>Pseudomonadati</taxon>
        <taxon>Pseudomonadota</taxon>
        <taxon>Betaproteobacteria</taxon>
        <taxon>Neisseriales</taxon>
        <taxon>Chromobacteriaceae</taxon>
        <taxon>Chromobacterium</taxon>
    </lineage>
</organism>
<protein>
    <submittedName>
        <fullName evidence="1">Uncharacterized protein</fullName>
    </submittedName>
</protein>
<sequence length="208" mass="22654">MEDLLDYLRRHFLAEPELLARSGVSLDTLRGWQRAGAAPWPSYRLTLAGEAASCMGSAALSAESAWYPRGMLCWLGQALALGGEPERLRTGFERAWREGLAALELPPAEAEPDLAAVWRDFLAGSYGVCTRAGLPGEVAQKEALVSLIDALTDRQRRPGLAPAERERLAWAVDLLDEVAAPFAPHERAGSSRARCVELTRRRYLGAAA</sequence>
<evidence type="ECO:0000313" key="1">
    <source>
        <dbReference type="EMBL" id="OQS37310.1"/>
    </source>
</evidence>
<dbReference type="InterPro" id="IPR045694">
    <property type="entry name" value="DUF6058"/>
</dbReference>
<dbReference type="Pfam" id="PF19531">
    <property type="entry name" value="DUF6058"/>
    <property type="match status" value="1"/>
</dbReference>
<accession>A0A1W0CRA8</accession>
<dbReference type="RefSeq" id="WP_081555966.1">
    <property type="nucleotide sequence ID" value="NZ_MUKV01000019.1"/>
</dbReference>
<name>A0A1W0CRA8_9NEIS</name>
<reference evidence="1 2" key="1">
    <citation type="submission" date="2017-02" db="EMBL/GenBank/DDBJ databases">
        <title>Chromobacterium haemolyticum H5244.</title>
        <authorList>
            <person name="Gulvik C.A."/>
        </authorList>
    </citation>
    <scope>NUCLEOTIDE SEQUENCE [LARGE SCALE GENOMIC DNA]</scope>
    <source>
        <strain evidence="1 2">H5244</strain>
    </source>
</reference>
<dbReference type="AlphaFoldDB" id="A0A1W0CRA8"/>
<dbReference type="EMBL" id="MUKV01000019">
    <property type="protein sequence ID" value="OQS37310.1"/>
    <property type="molecule type" value="Genomic_DNA"/>
</dbReference>
<dbReference type="Proteomes" id="UP000192721">
    <property type="component" value="Unassembled WGS sequence"/>
</dbReference>
<comment type="caution">
    <text evidence="1">The sequence shown here is derived from an EMBL/GenBank/DDBJ whole genome shotgun (WGS) entry which is preliminary data.</text>
</comment>
<gene>
    <name evidence="1" type="ORF">B0T45_14480</name>
</gene>
<evidence type="ECO:0000313" key="2">
    <source>
        <dbReference type="Proteomes" id="UP000192721"/>
    </source>
</evidence>
<proteinExistence type="predicted"/>